<dbReference type="AlphaFoldDB" id="A0A8J3WAJ0"/>
<dbReference type="Gene3D" id="1.25.40.10">
    <property type="entry name" value="Tetratricopeptide repeat domain"/>
    <property type="match status" value="3"/>
</dbReference>
<name>A0A8J3WAJ0_PLARO</name>
<dbReference type="GO" id="GO:0006355">
    <property type="term" value="P:regulation of DNA-templated transcription"/>
    <property type="evidence" value="ECO:0007669"/>
    <property type="project" value="InterPro"/>
</dbReference>
<dbReference type="Pfam" id="PF25872">
    <property type="entry name" value="HTH_77"/>
    <property type="match status" value="1"/>
</dbReference>
<dbReference type="InterPro" id="IPR036388">
    <property type="entry name" value="WH-like_DNA-bd_sf"/>
</dbReference>
<proteinExistence type="inferred from homology"/>
<dbReference type="CDD" id="cd15831">
    <property type="entry name" value="BTAD"/>
    <property type="match status" value="1"/>
</dbReference>
<dbReference type="Gene3D" id="1.10.10.10">
    <property type="entry name" value="Winged helix-like DNA-binding domain superfamily/Winged helix DNA-binding domain"/>
    <property type="match status" value="1"/>
</dbReference>
<keyword evidence="7" id="KW-1185">Reference proteome</keyword>
<evidence type="ECO:0000313" key="6">
    <source>
        <dbReference type="EMBL" id="GIH81933.1"/>
    </source>
</evidence>
<dbReference type="InterPro" id="IPR016032">
    <property type="entry name" value="Sig_transdc_resp-reg_C-effctor"/>
</dbReference>
<dbReference type="GO" id="GO:0003677">
    <property type="term" value="F:DNA binding"/>
    <property type="evidence" value="ECO:0007669"/>
    <property type="project" value="UniProtKB-UniRule"/>
</dbReference>
<dbReference type="SMART" id="SM01043">
    <property type="entry name" value="BTAD"/>
    <property type="match status" value="1"/>
</dbReference>
<comment type="caution">
    <text evidence="6">The sequence shown here is derived from an EMBL/GenBank/DDBJ whole genome shotgun (WGS) entry which is preliminary data.</text>
</comment>
<dbReference type="InterPro" id="IPR058852">
    <property type="entry name" value="HTH_77"/>
</dbReference>
<feature type="DNA-binding region" description="OmpR/PhoB-type" evidence="3">
    <location>
        <begin position="1"/>
        <end position="96"/>
    </location>
</feature>
<feature type="region of interest" description="Disordered" evidence="4">
    <location>
        <begin position="1178"/>
        <end position="1203"/>
    </location>
</feature>
<reference evidence="6" key="1">
    <citation type="submission" date="2021-01" db="EMBL/GenBank/DDBJ databases">
        <title>Whole genome shotgun sequence of Planobispora rosea NBRC 15558.</title>
        <authorList>
            <person name="Komaki H."/>
            <person name="Tamura T."/>
        </authorList>
    </citation>
    <scope>NUCLEOTIDE SEQUENCE</scope>
    <source>
        <strain evidence="6">NBRC 15558</strain>
    </source>
</reference>
<comment type="similarity">
    <text evidence="1">Belongs to the AfsR/DnrI/RedD regulatory family.</text>
</comment>
<dbReference type="Gene3D" id="3.40.50.300">
    <property type="entry name" value="P-loop containing nucleotide triphosphate hydrolases"/>
    <property type="match status" value="1"/>
</dbReference>
<keyword evidence="2 3" id="KW-0238">DNA-binding</keyword>
<dbReference type="SMART" id="SM00862">
    <property type="entry name" value="Trans_reg_C"/>
    <property type="match status" value="1"/>
</dbReference>
<evidence type="ECO:0000256" key="1">
    <source>
        <dbReference type="ARBA" id="ARBA00005820"/>
    </source>
</evidence>
<dbReference type="InterPro" id="IPR005158">
    <property type="entry name" value="BTAD"/>
</dbReference>
<dbReference type="InterPro" id="IPR011990">
    <property type="entry name" value="TPR-like_helical_dom_sf"/>
</dbReference>
<organism evidence="6 7">
    <name type="scientific">Planobispora rosea</name>
    <dbReference type="NCBI Taxonomy" id="35762"/>
    <lineage>
        <taxon>Bacteria</taxon>
        <taxon>Bacillati</taxon>
        <taxon>Actinomycetota</taxon>
        <taxon>Actinomycetes</taxon>
        <taxon>Streptosporangiales</taxon>
        <taxon>Streptosporangiaceae</taxon>
        <taxon>Planobispora</taxon>
    </lineage>
</organism>
<feature type="region of interest" description="Disordered" evidence="4">
    <location>
        <begin position="361"/>
        <end position="396"/>
    </location>
</feature>
<evidence type="ECO:0000256" key="4">
    <source>
        <dbReference type="SAM" id="MobiDB-lite"/>
    </source>
</evidence>
<dbReference type="SUPFAM" id="SSF48452">
    <property type="entry name" value="TPR-like"/>
    <property type="match status" value="3"/>
</dbReference>
<dbReference type="PANTHER" id="PTHR47691">
    <property type="entry name" value="REGULATOR-RELATED"/>
    <property type="match status" value="1"/>
</dbReference>
<evidence type="ECO:0000256" key="2">
    <source>
        <dbReference type="ARBA" id="ARBA00023125"/>
    </source>
</evidence>
<dbReference type="SUPFAM" id="SSF46894">
    <property type="entry name" value="C-terminal effector domain of the bipartite response regulators"/>
    <property type="match status" value="1"/>
</dbReference>
<feature type="compositionally biased region" description="Polar residues" evidence="4">
    <location>
        <begin position="364"/>
        <end position="384"/>
    </location>
</feature>
<evidence type="ECO:0000256" key="3">
    <source>
        <dbReference type="PROSITE-ProRule" id="PRU01091"/>
    </source>
</evidence>
<gene>
    <name evidence="6" type="ORF">Pro02_03410</name>
</gene>
<dbReference type="Pfam" id="PF03704">
    <property type="entry name" value="BTAD"/>
    <property type="match status" value="1"/>
</dbReference>
<evidence type="ECO:0000259" key="5">
    <source>
        <dbReference type="PROSITE" id="PS51755"/>
    </source>
</evidence>
<evidence type="ECO:0000313" key="7">
    <source>
        <dbReference type="Proteomes" id="UP000655044"/>
    </source>
</evidence>
<dbReference type="RefSeq" id="WP_189242271.1">
    <property type="nucleotide sequence ID" value="NZ_BMQP01000012.1"/>
</dbReference>
<dbReference type="InterPro" id="IPR027417">
    <property type="entry name" value="P-loop_NTPase"/>
</dbReference>
<accession>A0A8J3WAJ0</accession>
<dbReference type="Proteomes" id="UP000655044">
    <property type="component" value="Unassembled WGS sequence"/>
</dbReference>
<dbReference type="SUPFAM" id="SSF52540">
    <property type="entry name" value="P-loop containing nucleoside triphosphate hydrolases"/>
    <property type="match status" value="1"/>
</dbReference>
<dbReference type="Pfam" id="PF00486">
    <property type="entry name" value="Trans_reg_C"/>
    <property type="match status" value="1"/>
</dbReference>
<feature type="domain" description="OmpR/PhoB-type" evidence="5">
    <location>
        <begin position="1"/>
        <end position="96"/>
    </location>
</feature>
<protein>
    <recommendedName>
        <fullName evidence="5">OmpR/PhoB-type domain-containing protein</fullName>
    </recommendedName>
</protein>
<dbReference type="EMBL" id="BOOI01000001">
    <property type="protein sequence ID" value="GIH81933.1"/>
    <property type="molecule type" value="Genomic_DNA"/>
</dbReference>
<dbReference type="InterPro" id="IPR001867">
    <property type="entry name" value="OmpR/PhoB-type_DNA-bd"/>
</dbReference>
<feature type="region of interest" description="Disordered" evidence="4">
    <location>
        <begin position="248"/>
        <end position="286"/>
    </location>
</feature>
<dbReference type="PROSITE" id="PS51755">
    <property type="entry name" value="OMPR_PHOB"/>
    <property type="match status" value="1"/>
</dbReference>
<dbReference type="PANTHER" id="PTHR47691:SF3">
    <property type="entry name" value="HTH-TYPE TRANSCRIPTIONAL REGULATOR RV0890C-RELATED"/>
    <property type="match status" value="1"/>
</dbReference>
<dbReference type="GO" id="GO:0000160">
    <property type="term" value="P:phosphorelay signal transduction system"/>
    <property type="evidence" value="ECO:0007669"/>
    <property type="project" value="InterPro"/>
</dbReference>
<sequence length="1203" mass="126954">MRFGVLGPLAVWTDGGEPVPVPGLKVRALLADLLVHEGRPVPADRLIDDLWGDDLPGNPPGALSAKVSQLRRVLEDAEPGGRELVAHHPAGYSLKAVTDADRFHSLIAEAGRAGDPGTRAALLAEALAVWRGPAFADFADEAFTRAAATRLAEQRLAAQEDWAEVRLALGEHASLAADLGETLAEHPLRERLRAAHMRALYRAGRQSEALNSYEELRTLLADELGLDPGPELVALQRAILTQDPALAASAVPGSSGAGTPVPDSSAAGSVAGSAAPGSSAAGAPVPGPSAAGPVAPGFSGTGAARPATNLPAPVAGLIGREDAVTEIIARLETDRLVTLTGPGGVGKTRLALETAHRLVERSAGPSTGPSTGFSTDFSPGSQASCGHAAVHGDPADRAAPLPDGVWLVELAALDRPADRDAVARVAEAVMVVLGVRDGAGPAEPGAPATAADRLAEALRSRRLLLVLDNCEHVVEPVAELAELLLRTAPGVRLLATSQEPLALPGEVVWNVPPLEVPDRAAGLPASHDHPDHDDLAELARVGSVRLFVARASAADRGFTLDADTAPAVAVLCRRLDGIPLALELAATRVRALGVQGLVDRLDDRFRLLATGYRGAPPRQRTLMAMIDWSWELLTDPERVVLRRLAVHADGCTLEAAEAVCAGDDLPAADVLDLLTRLVDRSLVVMAAGTGEPRYRLLESVAAYCADRMREAGESERVRRRHRRYYTDLAERAEPRLYGHEQRRWLCRLDAEAANLRAALTAAAGDGDADGALRLVNALAWYWFLRGRLGEARRSFAVALTAAGVPGAVTRPPASHPGTPEAGPSPALLARALAWDTGIASLRGDAAGWEERRRAVMDRYEDVADDPGGRARAEWFLAYTGIDLGDLAVAGELLDRALPVFERLGDRWGTAAALAARAKLAHVRGDLEVMRRDGERSAELFGELGDRWGRLEATGWLGGLAEMTGDLERAERLQRDGLRLAEELGLWTEVAGQLGWLGWTALQRGAYAEAMELCERALRLFTEQGHQSGRIFALMGLAFAARRDDGLDRAEAHLREILERTPQDDAGGTPPPYLPMIMTELGFAAEGRGDAAAALGLHLEALDLVAKMDASRDMPITLDGLAGALSLAGHHDRAARLLGAAAAIRASSSIPISSAERGDVDRITARVRDVLGDDRFAAESQRGAALTPEEARSLAMPPGPGAAG</sequence>